<evidence type="ECO:0000256" key="13">
    <source>
        <dbReference type="ARBA" id="ARBA00023075"/>
    </source>
</evidence>
<dbReference type="Gene3D" id="1.20.810.10">
    <property type="entry name" value="Cytochrome Bc1 Complex, Chain C"/>
    <property type="match status" value="1"/>
</dbReference>
<comment type="function">
    <text evidence="1 16">Component of the ubiquinol-cytochrome c reductase complex (complex III or cytochrome b-c1 complex) that is part of the mitochondrial respiratory chain. The b-c1 complex mediates electron transfer from ubiquinol to cytochrome c. Contributes to the generation of a proton gradient across the mitochondrial membrane that is then used for ATP synthesis.</text>
</comment>
<dbReference type="SUPFAM" id="SSF81648">
    <property type="entry name" value="a domain/subunit of cytochrome bc1 complex (Ubiquinol-cytochrome c reductase)"/>
    <property type="match status" value="1"/>
</dbReference>
<feature type="transmembrane region" description="Helical" evidence="16">
    <location>
        <begin position="143"/>
        <end position="165"/>
    </location>
</feature>
<reference evidence="19" key="1">
    <citation type="submission" date="2020-12" db="EMBL/GenBank/DDBJ databases">
        <authorList>
            <person name="Suleman S."/>
            <person name="Zhu X.-Q."/>
            <person name="Muhammad N."/>
        </authorList>
    </citation>
    <scope>NUCLEOTIDE SEQUENCE</scope>
    <source>
        <strain evidence="19">Pakistan</strain>
    </source>
</reference>
<dbReference type="GO" id="GO:0006122">
    <property type="term" value="P:mitochondrial electron transport, ubiquinol to cytochrome c"/>
    <property type="evidence" value="ECO:0007669"/>
    <property type="project" value="TreeGrafter"/>
</dbReference>
<feature type="transmembrane region" description="Helical" evidence="16">
    <location>
        <begin position="101"/>
        <end position="123"/>
    </location>
</feature>
<evidence type="ECO:0000256" key="6">
    <source>
        <dbReference type="ARBA" id="ARBA00022660"/>
    </source>
</evidence>
<evidence type="ECO:0000256" key="16">
    <source>
        <dbReference type="RuleBase" id="RU362117"/>
    </source>
</evidence>
<dbReference type="InterPro" id="IPR016174">
    <property type="entry name" value="Di-haem_cyt_TM"/>
</dbReference>
<feature type="transmembrane region" description="Helical" evidence="16">
    <location>
        <begin position="309"/>
        <end position="326"/>
    </location>
</feature>
<dbReference type="GO" id="GO:0008121">
    <property type="term" value="F:quinol-cytochrome-c reductase activity"/>
    <property type="evidence" value="ECO:0007669"/>
    <property type="project" value="TreeGrafter"/>
</dbReference>
<feature type="transmembrane region" description="Helical" evidence="16">
    <location>
        <begin position="279"/>
        <end position="297"/>
    </location>
</feature>
<protein>
    <recommendedName>
        <fullName evidence="3 16">Cytochrome b</fullName>
    </recommendedName>
</protein>
<dbReference type="InterPro" id="IPR005797">
    <property type="entry name" value="Cyt_b/b6_N"/>
</dbReference>
<evidence type="ECO:0000256" key="4">
    <source>
        <dbReference type="ARBA" id="ARBA00022448"/>
    </source>
</evidence>
<dbReference type="InterPro" id="IPR036150">
    <property type="entry name" value="Cyt_b/b6_C_sf"/>
</dbReference>
<evidence type="ECO:0000256" key="2">
    <source>
        <dbReference type="ARBA" id="ARBA00004448"/>
    </source>
</evidence>
<comment type="cofactor">
    <cofactor evidence="16">
        <name>heme b</name>
        <dbReference type="ChEBI" id="CHEBI:60344"/>
    </cofactor>
    <text evidence="16">Binds 2 heme groups non-covalently.</text>
</comment>
<keyword evidence="7 16" id="KW-0812">Transmembrane</keyword>
<dbReference type="InterPro" id="IPR027387">
    <property type="entry name" value="Cytb/b6-like_sf"/>
</dbReference>
<gene>
    <name evidence="19" type="primary">CYTB</name>
</gene>
<reference evidence="19" key="2">
    <citation type="journal article" name="Parasit. Vectors">
        <title>Mitochondrial genomes of two eucotylids as the first representatives from the superfamily Microphalloidea (Trematoda) and phylogenetic implications.</title>
        <authorList>
            <person name="Suleman"/>
            <person name="Muhammad N."/>
            <person name="Khan M.S."/>
            <person name="Tkach V.V."/>
            <person name="Ullah H."/>
            <person name="Ehsan M."/>
            <person name="Ma J."/>
            <person name="Zhu X.Q."/>
        </authorList>
    </citation>
    <scope>NUCLEOTIDE SEQUENCE</scope>
    <source>
        <strain evidence="19">Pakistan</strain>
    </source>
</reference>
<keyword evidence="12 16" id="KW-0408">Iron</keyword>
<evidence type="ECO:0000259" key="17">
    <source>
        <dbReference type="PROSITE" id="PS51002"/>
    </source>
</evidence>
<dbReference type="SUPFAM" id="SSF81342">
    <property type="entry name" value="Transmembrane di-heme cytochromes"/>
    <property type="match status" value="1"/>
</dbReference>
<feature type="domain" description="Cytochrome b/b6 N-terminal region profile" evidence="17">
    <location>
        <begin position="1"/>
        <end position="199"/>
    </location>
</feature>
<keyword evidence="13" id="KW-0830">Ubiquinone</keyword>
<feature type="transmembrane region" description="Helical" evidence="16">
    <location>
        <begin position="172"/>
        <end position="190"/>
    </location>
</feature>
<evidence type="ECO:0000256" key="1">
    <source>
        <dbReference type="ARBA" id="ARBA00002566"/>
    </source>
</evidence>
<keyword evidence="4 16" id="KW-0813">Transport</keyword>
<keyword evidence="14 16" id="KW-0496">Mitochondrion</keyword>
<keyword evidence="9" id="KW-0999">Mitochondrion inner membrane</keyword>
<keyword evidence="5 16" id="KW-0349">Heme</keyword>
<evidence type="ECO:0000256" key="11">
    <source>
        <dbReference type="ARBA" id="ARBA00022989"/>
    </source>
</evidence>
<geneLocation type="mitochondrion" evidence="19"/>
<keyword evidence="11 16" id="KW-1133">Transmembrane helix</keyword>
<feature type="transmembrane region" description="Helical" evidence="16">
    <location>
        <begin position="68"/>
        <end position="89"/>
    </location>
</feature>
<dbReference type="PANTHER" id="PTHR19271">
    <property type="entry name" value="CYTOCHROME B"/>
    <property type="match status" value="1"/>
</dbReference>
<evidence type="ECO:0000256" key="7">
    <source>
        <dbReference type="ARBA" id="ARBA00022692"/>
    </source>
</evidence>
<comment type="subcellular location">
    <subcellularLocation>
        <location evidence="2">Mitochondrion inner membrane</location>
        <topology evidence="2">Multi-pass membrane protein</topology>
    </subcellularLocation>
</comment>
<organism evidence="19">
    <name type="scientific">Tanaisia sp. SS-2020</name>
    <dbReference type="NCBI Taxonomy" id="2780549"/>
    <lineage>
        <taxon>Eukaryota</taxon>
        <taxon>Metazoa</taxon>
        <taxon>Spiralia</taxon>
        <taxon>Lophotrochozoa</taxon>
        <taxon>Platyhelminthes</taxon>
        <taxon>Trematoda</taxon>
        <taxon>Digenea</taxon>
        <taxon>Plagiorchiida</taxon>
        <taxon>Echinostomata</taxon>
        <taxon>Echinostomatoidea</taxon>
        <taxon>Eucotylidae</taxon>
        <taxon>Tanaisia</taxon>
    </lineage>
</organism>
<dbReference type="InterPro" id="IPR005798">
    <property type="entry name" value="Cyt_b/b6_C"/>
</dbReference>
<dbReference type="AlphaFoldDB" id="A0A894JTF6"/>
<evidence type="ECO:0000256" key="8">
    <source>
        <dbReference type="ARBA" id="ARBA00022723"/>
    </source>
</evidence>
<evidence type="ECO:0000256" key="12">
    <source>
        <dbReference type="ARBA" id="ARBA00023004"/>
    </source>
</evidence>
<dbReference type="GO" id="GO:0046872">
    <property type="term" value="F:metal ion binding"/>
    <property type="evidence" value="ECO:0007669"/>
    <property type="project" value="UniProtKB-UniRule"/>
</dbReference>
<dbReference type="PROSITE" id="PS51002">
    <property type="entry name" value="CYTB_NTER"/>
    <property type="match status" value="1"/>
</dbReference>
<keyword evidence="8 16" id="KW-0479">Metal-binding</keyword>
<evidence type="ECO:0000256" key="14">
    <source>
        <dbReference type="ARBA" id="ARBA00023128"/>
    </source>
</evidence>
<accession>A0A894JTF6</accession>
<dbReference type="GO" id="GO:0005743">
    <property type="term" value="C:mitochondrial inner membrane"/>
    <property type="evidence" value="ECO:0007669"/>
    <property type="project" value="UniProtKB-SubCell"/>
</dbReference>
<dbReference type="EMBL" id="MW334948">
    <property type="protein sequence ID" value="QRV61252.1"/>
    <property type="molecule type" value="Genomic_DNA"/>
</dbReference>
<evidence type="ECO:0000256" key="10">
    <source>
        <dbReference type="ARBA" id="ARBA00022982"/>
    </source>
</evidence>
<evidence type="ECO:0000256" key="9">
    <source>
        <dbReference type="ARBA" id="ARBA00022792"/>
    </source>
</evidence>
<sequence length="370" mass="41812">MRRLLVLNLFDLPVSVGLNYWWCGGFMLGSFLVAQVASGFVLSCFYSPGVGSFEAVVGLLGEDLYLWLVRYFHIWGVTFIFGWLYIHMARSLYYSSYVKKGVWNVGFVLYLIMMVEAFLGYVLPWHQMSYWAATALTSDASSVPFVGGMVYEFVVGGFSVTSLFLSRAYSAHICMGFILLGLSVVHLFYLHDKGSNDPISVGGSYGDAVRFHSFFTFKDGLVLGWSVWFFVGALWYSPDGLTDCAGYLEADPLVTPLSIKPEWYFLIFYAMLRSVDSKVGGLVLVVGFLFLLWLPSCNLSCVYEIARQYAFWFWVSSFFSLTYLGACHPEFPYSGLSLFYSGVVVLLVFLYKVFWVMPFGYFSLFCVLGS</sequence>
<dbReference type="PANTHER" id="PTHR19271:SF16">
    <property type="entry name" value="CYTOCHROME B"/>
    <property type="match status" value="1"/>
</dbReference>
<dbReference type="Pfam" id="PF00032">
    <property type="entry name" value="Cytochrom_B_C"/>
    <property type="match status" value="1"/>
</dbReference>
<keyword evidence="6 16" id="KW-0679">Respiratory chain</keyword>
<dbReference type="Pfam" id="PF00033">
    <property type="entry name" value="Cytochrome_B"/>
    <property type="match status" value="1"/>
</dbReference>
<evidence type="ECO:0000256" key="3">
    <source>
        <dbReference type="ARBA" id="ARBA00013531"/>
    </source>
</evidence>
<evidence type="ECO:0000256" key="5">
    <source>
        <dbReference type="ARBA" id="ARBA00022617"/>
    </source>
</evidence>
<name>A0A894JTF6_9TREM</name>
<proteinExistence type="inferred from homology"/>
<feature type="transmembrane region" description="Helical" evidence="16">
    <location>
        <begin position="338"/>
        <end position="368"/>
    </location>
</feature>
<keyword evidence="10 16" id="KW-0249">Electron transport</keyword>
<evidence type="ECO:0000256" key="15">
    <source>
        <dbReference type="ARBA" id="ARBA00023136"/>
    </source>
</evidence>
<dbReference type="PROSITE" id="PS51003">
    <property type="entry name" value="CYTB_CTER"/>
    <property type="match status" value="1"/>
</dbReference>
<feature type="domain" description="Cytochrome b/b6 C-terminal region profile" evidence="18">
    <location>
        <begin position="201"/>
        <end position="365"/>
    </location>
</feature>
<dbReference type="GO" id="GO:0016491">
    <property type="term" value="F:oxidoreductase activity"/>
    <property type="evidence" value="ECO:0007669"/>
    <property type="project" value="UniProtKB-UniRule"/>
</dbReference>
<keyword evidence="15 16" id="KW-0472">Membrane</keyword>
<evidence type="ECO:0000313" key="19">
    <source>
        <dbReference type="EMBL" id="QRV61252.1"/>
    </source>
</evidence>
<feature type="transmembrane region" description="Helical" evidence="16">
    <location>
        <begin position="20"/>
        <end position="48"/>
    </location>
</feature>
<evidence type="ECO:0000259" key="18">
    <source>
        <dbReference type="PROSITE" id="PS51003"/>
    </source>
</evidence>
<comment type="similarity">
    <text evidence="16">Belongs to the cytochrome b family.</text>
</comment>